<dbReference type="PROSITE" id="PS50005">
    <property type="entry name" value="TPR"/>
    <property type="match status" value="1"/>
</dbReference>
<reference evidence="4" key="1">
    <citation type="submission" date="2020-06" db="EMBL/GenBank/DDBJ databases">
        <title>Legume-microbial interactions unlock mineral nutrients during tropical forest succession.</title>
        <authorList>
            <person name="Epihov D.Z."/>
        </authorList>
    </citation>
    <scope>NUCLEOTIDE SEQUENCE [LARGE SCALE GENOMIC DNA]</scope>
    <source>
        <strain evidence="4">Pan2503</strain>
    </source>
</reference>
<evidence type="ECO:0000256" key="1">
    <source>
        <dbReference type="ARBA" id="ARBA00022737"/>
    </source>
</evidence>
<dbReference type="InterPro" id="IPR019734">
    <property type="entry name" value="TPR_rpt"/>
</dbReference>
<dbReference type="PANTHER" id="PTHR44227:SF3">
    <property type="entry name" value="PROTEIN O-MANNOSYL-TRANSFERASE TMTC4"/>
    <property type="match status" value="1"/>
</dbReference>
<protein>
    <submittedName>
        <fullName evidence="4">Tetratricopeptide repeat protein</fullName>
    </submittedName>
</protein>
<dbReference type="InterPro" id="IPR052346">
    <property type="entry name" value="O-mannosyl-transferase_TMTC"/>
</dbReference>
<sequence>MIERILRNGDTAQAHMLMAFTRIKANDKKGATQEVDRALALDPKLPEGYSLRGRLAYLAADLDGAEAAFRKALALDPTGFDPLLWLGTLLREEGKLPEARSHLEQANQSRPKEIRVRYQLALLSSAEGDDQRAAALLKALIQDAPEYTEAHRSLSTIYFRLGRAAEGRQERKIAEEMDAAIQARDQERGRRLRKCDQ</sequence>
<comment type="caution">
    <text evidence="4">The sequence shown here is derived from an EMBL/GenBank/DDBJ whole genome shotgun (WGS) entry which is preliminary data.</text>
</comment>
<evidence type="ECO:0000256" key="3">
    <source>
        <dbReference type="PROSITE-ProRule" id="PRU00339"/>
    </source>
</evidence>
<evidence type="ECO:0000256" key="2">
    <source>
        <dbReference type="ARBA" id="ARBA00022803"/>
    </source>
</evidence>
<keyword evidence="2 3" id="KW-0802">TPR repeat</keyword>
<proteinExistence type="predicted"/>
<accession>A0A7V8SW54</accession>
<evidence type="ECO:0000313" key="5">
    <source>
        <dbReference type="Proteomes" id="UP000567293"/>
    </source>
</evidence>
<dbReference type="AlphaFoldDB" id="A0A7V8SW54"/>
<dbReference type="Pfam" id="PF13432">
    <property type="entry name" value="TPR_16"/>
    <property type="match status" value="1"/>
</dbReference>
<evidence type="ECO:0000313" key="4">
    <source>
        <dbReference type="EMBL" id="MBA0084960.1"/>
    </source>
</evidence>
<organism evidence="4 5">
    <name type="scientific">Candidatus Acidiferrum panamense</name>
    <dbReference type="NCBI Taxonomy" id="2741543"/>
    <lineage>
        <taxon>Bacteria</taxon>
        <taxon>Pseudomonadati</taxon>
        <taxon>Acidobacteriota</taxon>
        <taxon>Terriglobia</taxon>
        <taxon>Candidatus Acidiferrales</taxon>
        <taxon>Candidatus Acidiferrum</taxon>
    </lineage>
</organism>
<dbReference type="SUPFAM" id="SSF48452">
    <property type="entry name" value="TPR-like"/>
    <property type="match status" value="1"/>
</dbReference>
<gene>
    <name evidence="4" type="ORF">HRJ53_08190</name>
</gene>
<dbReference type="Gene3D" id="1.25.40.10">
    <property type="entry name" value="Tetratricopeptide repeat domain"/>
    <property type="match status" value="1"/>
</dbReference>
<feature type="repeat" description="TPR" evidence="3">
    <location>
        <begin position="46"/>
        <end position="79"/>
    </location>
</feature>
<name>A0A7V8SW54_9BACT</name>
<dbReference type="EMBL" id="JACDQQ010000790">
    <property type="protein sequence ID" value="MBA0084960.1"/>
    <property type="molecule type" value="Genomic_DNA"/>
</dbReference>
<keyword evidence="5" id="KW-1185">Reference proteome</keyword>
<dbReference type="InterPro" id="IPR011990">
    <property type="entry name" value="TPR-like_helical_dom_sf"/>
</dbReference>
<dbReference type="PANTHER" id="PTHR44227">
    <property type="match status" value="1"/>
</dbReference>
<dbReference type="Proteomes" id="UP000567293">
    <property type="component" value="Unassembled WGS sequence"/>
</dbReference>
<dbReference type="Pfam" id="PF14559">
    <property type="entry name" value="TPR_19"/>
    <property type="match status" value="1"/>
</dbReference>
<dbReference type="SMART" id="SM00028">
    <property type="entry name" value="TPR"/>
    <property type="match status" value="4"/>
</dbReference>
<keyword evidence="1" id="KW-0677">Repeat</keyword>